<dbReference type="AlphaFoldDB" id="A0A1F5GZW7"/>
<evidence type="ECO:0000313" key="2">
    <source>
        <dbReference type="Proteomes" id="UP000176666"/>
    </source>
</evidence>
<organism evidence="1 2">
    <name type="scientific">Candidatus Curtissbacteria bacterium RIFCSPHIGHO2_12_FULL_38_9b</name>
    <dbReference type="NCBI Taxonomy" id="1797720"/>
    <lineage>
        <taxon>Bacteria</taxon>
        <taxon>Candidatus Curtissiibacteriota</taxon>
    </lineage>
</organism>
<evidence type="ECO:0000313" key="1">
    <source>
        <dbReference type="EMBL" id="OGD97436.1"/>
    </source>
</evidence>
<dbReference type="Proteomes" id="UP000176666">
    <property type="component" value="Unassembled WGS sequence"/>
</dbReference>
<sequence>MDSTEAAESGASLKPSALPASRTAFKAFAHVSWVDPGLIPFRDFNMPCSIIAADYIVTMGYLSSYDSEAWWR</sequence>
<dbReference type="EMBL" id="MFBJ01000005">
    <property type="protein sequence ID" value="OGD97436.1"/>
    <property type="molecule type" value="Genomic_DNA"/>
</dbReference>
<reference evidence="1 2" key="1">
    <citation type="journal article" date="2016" name="Nat. Commun.">
        <title>Thousands of microbial genomes shed light on interconnected biogeochemical processes in an aquifer system.</title>
        <authorList>
            <person name="Anantharaman K."/>
            <person name="Brown C.T."/>
            <person name="Hug L.A."/>
            <person name="Sharon I."/>
            <person name="Castelle C.J."/>
            <person name="Probst A.J."/>
            <person name="Thomas B.C."/>
            <person name="Singh A."/>
            <person name="Wilkins M.J."/>
            <person name="Karaoz U."/>
            <person name="Brodie E.L."/>
            <person name="Williams K.H."/>
            <person name="Hubbard S.S."/>
            <person name="Banfield J.F."/>
        </authorList>
    </citation>
    <scope>NUCLEOTIDE SEQUENCE [LARGE SCALE GENOMIC DNA]</scope>
</reference>
<gene>
    <name evidence="1" type="ORF">A3F02_01335</name>
</gene>
<name>A0A1F5GZW7_9BACT</name>
<comment type="caution">
    <text evidence="1">The sequence shown here is derived from an EMBL/GenBank/DDBJ whole genome shotgun (WGS) entry which is preliminary data.</text>
</comment>
<accession>A0A1F5GZW7</accession>
<protein>
    <submittedName>
        <fullName evidence="1">Uncharacterized protein</fullName>
    </submittedName>
</protein>
<proteinExistence type="predicted"/>